<protein>
    <submittedName>
        <fullName evidence="2">GNAT family N-acetyltransferase</fullName>
    </submittedName>
</protein>
<dbReference type="PANTHER" id="PTHR43441">
    <property type="entry name" value="RIBOSOMAL-PROTEIN-SERINE ACETYLTRANSFERASE"/>
    <property type="match status" value="1"/>
</dbReference>
<evidence type="ECO:0000259" key="1">
    <source>
        <dbReference type="PROSITE" id="PS51186"/>
    </source>
</evidence>
<dbReference type="InterPro" id="IPR016181">
    <property type="entry name" value="Acyl_CoA_acyltransferase"/>
</dbReference>
<name>A0ABS5TGU0_9ACTN</name>
<sequence length="183" mass="20294">MSRRRQPEPSLADGHRLRPWATADAPAITLAMRDPLVRRYASHLLDDRDVALGAIHTWNGQWPEGTGAAWALIGPDRAVLGQIRFGLVDEGLGTGSVGYWLVPEARGRGLASQAVARASTVVFNRLGWHRIELYHAVENDRSCAVARRAGYPLEGVMREAMLYPDDERRSDEHLHARLASDPD</sequence>
<dbReference type="Proteomes" id="UP001197247">
    <property type="component" value="Unassembled WGS sequence"/>
</dbReference>
<proteinExistence type="predicted"/>
<dbReference type="InterPro" id="IPR051908">
    <property type="entry name" value="Ribosomal_N-acetyltransferase"/>
</dbReference>
<evidence type="ECO:0000313" key="3">
    <source>
        <dbReference type="Proteomes" id="UP001197247"/>
    </source>
</evidence>
<dbReference type="PANTHER" id="PTHR43441:SF10">
    <property type="entry name" value="ACETYLTRANSFERASE"/>
    <property type="match status" value="1"/>
</dbReference>
<reference evidence="2 3" key="1">
    <citation type="submission" date="2021-05" db="EMBL/GenBank/DDBJ databases">
        <title>Kineosporia and Streptomyces sp. nov. two new marine actinobacteria isolated from Coral.</title>
        <authorList>
            <person name="Buangrab K."/>
            <person name="Sutthacheep M."/>
            <person name="Yeemin T."/>
            <person name="Harunari E."/>
            <person name="Igarashi Y."/>
            <person name="Kanchanasin P."/>
            <person name="Tanasupawat S."/>
            <person name="Phongsopitanun W."/>
        </authorList>
    </citation>
    <scope>NUCLEOTIDE SEQUENCE [LARGE SCALE GENOMIC DNA]</scope>
    <source>
        <strain evidence="2 3">J2-2</strain>
    </source>
</reference>
<dbReference type="PROSITE" id="PS51186">
    <property type="entry name" value="GNAT"/>
    <property type="match status" value="1"/>
</dbReference>
<accession>A0ABS5TGU0</accession>
<dbReference type="RefSeq" id="WP_214156613.1">
    <property type="nucleotide sequence ID" value="NZ_JAHBAY010000006.1"/>
</dbReference>
<dbReference type="SUPFAM" id="SSF55729">
    <property type="entry name" value="Acyl-CoA N-acyltransferases (Nat)"/>
    <property type="match status" value="1"/>
</dbReference>
<keyword evidence="3" id="KW-1185">Reference proteome</keyword>
<dbReference type="Gene3D" id="3.40.630.30">
    <property type="match status" value="1"/>
</dbReference>
<evidence type="ECO:0000313" key="2">
    <source>
        <dbReference type="EMBL" id="MBT0770311.1"/>
    </source>
</evidence>
<gene>
    <name evidence="2" type="ORF">KIH74_15320</name>
</gene>
<comment type="caution">
    <text evidence="2">The sequence shown here is derived from an EMBL/GenBank/DDBJ whole genome shotgun (WGS) entry which is preliminary data.</text>
</comment>
<dbReference type="InterPro" id="IPR000182">
    <property type="entry name" value="GNAT_dom"/>
</dbReference>
<feature type="domain" description="N-acetyltransferase" evidence="1">
    <location>
        <begin position="15"/>
        <end position="172"/>
    </location>
</feature>
<dbReference type="EMBL" id="JAHBAY010000006">
    <property type="protein sequence ID" value="MBT0770311.1"/>
    <property type="molecule type" value="Genomic_DNA"/>
</dbReference>
<organism evidence="2 3">
    <name type="scientific">Kineosporia corallincola</name>
    <dbReference type="NCBI Taxonomy" id="2835133"/>
    <lineage>
        <taxon>Bacteria</taxon>
        <taxon>Bacillati</taxon>
        <taxon>Actinomycetota</taxon>
        <taxon>Actinomycetes</taxon>
        <taxon>Kineosporiales</taxon>
        <taxon>Kineosporiaceae</taxon>
        <taxon>Kineosporia</taxon>
    </lineage>
</organism>
<dbReference type="Pfam" id="PF13302">
    <property type="entry name" value="Acetyltransf_3"/>
    <property type="match status" value="1"/>
</dbReference>